<evidence type="ECO:0000256" key="5">
    <source>
        <dbReference type="SAM" id="Phobius"/>
    </source>
</evidence>
<dbReference type="Gene3D" id="2.60.40.10">
    <property type="entry name" value="Immunoglobulins"/>
    <property type="match status" value="3"/>
</dbReference>
<feature type="domain" description="Ig-like" evidence="7">
    <location>
        <begin position="213"/>
        <end position="285"/>
    </location>
</feature>
<keyword evidence="5" id="KW-0812">Transmembrane</keyword>
<dbReference type="InterPro" id="IPR013783">
    <property type="entry name" value="Ig-like_fold"/>
</dbReference>
<accession>A0A3B4DMT6</accession>
<dbReference type="Gene3D" id="3.40.50.10140">
    <property type="entry name" value="Toll/interleukin-1 receptor homology (TIR) domain"/>
    <property type="match status" value="1"/>
</dbReference>
<dbReference type="Ensembl" id="ENSPNAT00000006954.2">
    <property type="protein sequence ID" value="ENSPNAP00000025702.2"/>
    <property type="gene ID" value="ENSPNAG00000001678.2"/>
</dbReference>
<dbReference type="GeneTree" id="ENSGT01090000259985"/>
<dbReference type="Proteomes" id="UP001501920">
    <property type="component" value="Chromosome 20"/>
</dbReference>
<dbReference type="GO" id="GO:0007165">
    <property type="term" value="P:signal transduction"/>
    <property type="evidence" value="ECO:0007669"/>
    <property type="project" value="InterPro"/>
</dbReference>
<feature type="transmembrane region" description="Helical" evidence="5">
    <location>
        <begin position="300"/>
        <end position="325"/>
    </location>
</feature>
<evidence type="ECO:0000256" key="2">
    <source>
        <dbReference type="ARBA" id="ARBA00023157"/>
    </source>
</evidence>
<dbReference type="PANTHER" id="PTHR11890">
    <property type="entry name" value="INTERLEUKIN-1 RECEPTOR FAMILY MEMBER"/>
    <property type="match status" value="1"/>
</dbReference>
<dbReference type="PRINTS" id="PR01537">
    <property type="entry name" value="INTRLKN1R1F"/>
</dbReference>
<keyword evidence="9" id="KW-1185">Reference proteome</keyword>
<proteinExistence type="inferred from homology"/>
<dbReference type="Pfam" id="PF01582">
    <property type="entry name" value="TIR"/>
    <property type="match status" value="1"/>
</dbReference>
<dbReference type="PANTHER" id="PTHR11890:SF26">
    <property type="entry name" value="INTERLEUKIN-1 RECEPTOR TYPE 1"/>
    <property type="match status" value="1"/>
</dbReference>
<keyword evidence="5" id="KW-1133">Transmembrane helix</keyword>
<dbReference type="SUPFAM" id="SSF48726">
    <property type="entry name" value="Immunoglobulin"/>
    <property type="match status" value="2"/>
</dbReference>
<evidence type="ECO:0000259" key="6">
    <source>
        <dbReference type="PROSITE" id="PS50104"/>
    </source>
</evidence>
<keyword evidence="4" id="KW-0393">Immunoglobulin domain</keyword>
<evidence type="ECO:0000256" key="3">
    <source>
        <dbReference type="ARBA" id="ARBA00023180"/>
    </source>
</evidence>
<dbReference type="InterPro" id="IPR035897">
    <property type="entry name" value="Toll_tir_struct_dom_sf"/>
</dbReference>
<keyword evidence="2" id="KW-1015">Disulfide bond</keyword>
<protein>
    <recommendedName>
        <fullName evidence="10">TIR domain-containing protein</fullName>
    </recommendedName>
</protein>
<evidence type="ECO:0008006" key="10">
    <source>
        <dbReference type="Google" id="ProtNLM"/>
    </source>
</evidence>
<evidence type="ECO:0000256" key="1">
    <source>
        <dbReference type="ARBA" id="ARBA00009752"/>
    </source>
</evidence>
<dbReference type="SUPFAM" id="SSF52200">
    <property type="entry name" value="Toll/Interleukin receptor TIR domain"/>
    <property type="match status" value="1"/>
</dbReference>
<feature type="domain" description="TIR" evidence="6">
    <location>
        <begin position="348"/>
        <end position="506"/>
    </location>
</feature>
<evidence type="ECO:0000256" key="4">
    <source>
        <dbReference type="ARBA" id="ARBA00023319"/>
    </source>
</evidence>
<evidence type="ECO:0000313" key="9">
    <source>
        <dbReference type="Proteomes" id="UP001501920"/>
    </source>
</evidence>
<reference evidence="8 9" key="1">
    <citation type="submission" date="2020-10" db="EMBL/GenBank/DDBJ databases">
        <title>Pygocentrus nattereri (red-bellied piranha) genome, fPygNat1, primary haplotype.</title>
        <authorList>
            <person name="Myers G."/>
            <person name="Meyer A."/>
            <person name="Karagic N."/>
            <person name="Pippel M."/>
            <person name="Winkler S."/>
            <person name="Tracey A."/>
            <person name="Wood J."/>
            <person name="Formenti G."/>
            <person name="Howe K."/>
            <person name="Fedrigo O."/>
            <person name="Jarvis E.D."/>
        </authorList>
    </citation>
    <scope>NUCLEOTIDE SEQUENCE [LARGE SCALE GENOMIC DNA]</scope>
</reference>
<reference evidence="8" key="2">
    <citation type="submission" date="2025-08" db="UniProtKB">
        <authorList>
            <consortium name="Ensembl"/>
        </authorList>
    </citation>
    <scope>IDENTIFICATION</scope>
</reference>
<dbReference type="PROSITE" id="PS50835">
    <property type="entry name" value="IG_LIKE"/>
    <property type="match status" value="2"/>
</dbReference>
<dbReference type="AlphaFoldDB" id="A0A3B4DMT6"/>
<comment type="similarity">
    <text evidence="1">Belongs to the interleukin-1 receptor family.</text>
</comment>
<dbReference type="OMA" id="HQSTYYI"/>
<dbReference type="InterPro" id="IPR036179">
    <property type="entry name" value="Ig-like_dom_sf"/>
</dbReference>
<sequence>MRLNVFLLKAEKMNICIADKNKCKLENISVIQGEALRCPCANNYCSQETNHTTISWFKNGSDGIEKISTDESARVHHHGPDLYILPLIVNDTGLYITRWWETEENCNEFEIYIEVSEEFHTDQLYKDLSEEPGDVHISCPVCENQNKTLIWYKDFHLIPGQSEEYLYIPNFSKKDEGIYTCLCTWEHNGRKYNTSGSRPLLITGILCTQTKAPHTDVINLFDTLYGSKVELSCSAFFGFNVKDYCSVSWFRNNTQKETEAIRSFLTIHKVSELDLQSAFYCKASSPYKWMYVIITLRSRVLPLVVIFLCIFLFILLAAGMTKWYAVDLALFFRGPLSDIHVFCYSDGKIYDAYVIYQKDNLDEKMKKTLAHFINRVLPDILEKSCGFKLCIYGRDDLPGEGMDRGELEIMRLSRRLIVVLTPGISQEQDLMTPEQGYDWQVGLHQVLFQQDTRMILIQLGDIKDYSHLPLGLQHLLQKGLPLQWNEGSRQAASPSSHFWKQVRYMMPLPTRFTYLSNRCPYYNKSVINYIH</sequence>
<keyword evidence="3" id="KW-0325">Glycoprotein</keyword>
<dbReference type="InterPro" id="IPR007110">
    <property type="entry name" value="Ig-like_dom"/>
</dbReference>
<dbReference type="SMART" id="SM00255">
    <property type="entry name" value="TIR"/>
    <property type="match status" value="1"/>
</dbReference>
<evidence type="ECO:0000259" key="7">
    <source>
        <dbReference type="PROSITE" id="PS50835"/>
    </source>
</evidence>
<name>A0A3B4DMT6_PYGNA</name>
<dbReference type="PROSITE" id="PS50104">
    <property type="entry name" value="TIR"/>
    <property type="match status" value="1"/>
</dbReference>
<dbReference type="InterPro" id="IPR000157">
    <property type="entry name" value="TIR_dom"/>
</dbReference>
<organism evidence="8 9">
    <name type="scientific">Pygocentrus nattereri</name>
    <name type="common">Red-bellied piranha</name>
    <dbReference type="NCBI Taxonomy" id="42514"/>
    <lineage>
        <taxon>Eukaryota</taxon>
        <taxon>Metazoa</taxon>
        <taxon>Chordata</taxon>
        <taxon>Craniata</taxon>
        <taxon>Vertebrata</taxon>
        <taxon>Euteleostomi</taxon>
        <taxon>Actinopterygii</taxon>
        <taxon>Neopterygii</taxon>
        <taxon>Teleostei</taxon>
        <taxon>Ostariophysi</taxon>
        <taxon>Characiformes</taxon>
        <taxon>Characoidei</taxon>
        <taxon>Pygocentrus</taxon>
    </lineage>
</organism>
<reference evidence="8" key="3">
    <citation type="submission" date="2025-09" db="UniProtKB">
        <authorList>
            <consortium name="Ensembl"/>
        </authorList>
    </citation>
    <scope>IDENTIFICATION</scope>
</reference>
<feature type="domain" description="Ig-like" evidence="7">
    <location>
        <begin position="137"/>
        <end position="181"/>
    </location>
</feature>
<evidence type="ECO:0000313" key="8">
    <source>
        <dbReference type="Ensembl" id="ENSPNAP00000025702.2"/>
    </source>
</evidence>
<keyword evidence="5" id="KW-0472">Membrane</keyword>
<dbReference type="STRING" id="42514.ENSPNAP00000025702"/>
<dbReference type="InterPro" id="IPR015621">
    <property type="entry name" value="IL-1_rcpt_fam"/>
</dbReference>